<evidence type="ECO:0000313" key="3">
    <source>
        <dbReference type="Proteomes" id="UP000252085"/>
    </source>
</evidence>
<evidence type="ECO:0008006" key="4">
    <source>
        <dbReference type="Google" id="ProtNLM"/>
    </source>
</evidence>
<dbReference type="Proteomes" id="UP000252085">
    <property type="component" value="Unassembled WGS sequence"/>
</dbReference>
<feature type="chain" id="PRO_5016985667" description="DUF1400 domain-containing protein" evidence="1">
    <location>
        <begin position="28"/>
        <end position="164"/>
    </location>
</feature>
<gene>
    <name evidence="2" type="ORF">A6769_19035</name>
</gene>
<organism evidence="2 3">
    <name type="scientific">Nostoc punctiforme NIES-2108</name>
    <dbReference type="NCBI Taxonomy" id="1356359"/>
    <lineage>
        <taxon>Bacteria</taxon>
        <taxon>Bacillati</taxon>
        <taxon>Cyanobacteriota</taxon>
        <taxon>Cyanophyceae</taxon>
        <taxon>Nostocales</taxon>
        <taxon>Nostocaceae</taxon>
        <taxon>Nostoc</taxon>
    </lineage>
</organism>
<accession>A0A367RHV6</accession>
<keyword evidence="1" id="KW-0732">Signal</keyword>
<name>A0A367RHV6_NOSPU</name>
<proteinExistence type="predicted"/>
<feature type="signal peptide" evidence="1">
    <location>
        <begin position="1"/>
        <end position="27"/>
    </location>
</feature>
<dbReference type="EMBL" id="LXQE01000152">
    <property type="protein sequence ID" value="RCJ35184.1"/>
    <property type="molecule type" value="Genomic_DNA"/>
</dbReference>
<comment type="caution">
    <text evidence="2">The sequence shown here is derived from an EMBL/GenBank/DDBJ whole genome shotgun (WGS) entry which is preliminary data.</text>
</comment>
<evidence type="ECO:0000313" key="2">
    <source>
        <dbReference type="EMBL" id="RCJ35184.1"/>
    </source>
</evidence>
<reference evidence="2 3" key="1">
    <citation type="submission" date="2016-04" db="EMBL/GenBank/DDBJ databases">
        <authorList>
            <person name="Evans L.H."/>
            <person name="Alamgir A."/>
            <person name="Owens N."/>
            <person name="Weber N.D."/>
            <person name="Virtaneva K."/>
            <person name="Barbian K."/>
            <person name="Babar A."/>
            <person name="Rosenke K."/>
        </authorList>
    </citation>
    <scope>NUCLEOTIDE SEQUENCE [LARGE SCALE GENOMIC DNA]</scope>
    <source>
        <strain evidence="2">NIES-2108</strain>
    </source>
</reference>
<dbReference type="AlphaFoldDB" id="A0A367RHV6"/>
<sequence>MSQLKSLLISLSLSPLLLGLGNFPSQAQTFNSLSGETITKVVTFKKTNGENLSFKIAGPPDKVNNAAIVLATVLGVGVDDSAAKTVIPIVLAGADPVLTTDLILNLNGLVRDQTGVNITKLNQAINAYNSIIDKADANSLKALNNTPEFTAIRGLLGNIRKPLG</sequence>
<evidence type="ECO:0000256" key="1">
    <source>
        <dbReference type="SAM" id="SignalP"/>
    </source>
</evidence>
<protein>
    <recommendedName>
        <fullName evidence="4">DUF1400 domain-containing protein</fullName>
    </recommendedName>
</protein>